<evidence type="ECO:0000256" key="5">
    <source>
        <dbReference type="ARBA" id="ARBA00023002"/>
    </source>
</evidence>
<keyword evidence="3 7" id="KW-0288">FMN</keyword>
<evidence type="ECO:0000256" key="4">
    <source>
        <dbReference type="ARBA" id="ARBA00022857"/>
    </source>
</evidence>
<dbReference type="PIRSF" id="PIRSF000232">
    <property type="entry name" value="YdjA"/>
    <property type="match status" value="1"/>
</dbReference>
<dbReference type="SUPFAM" id="SSF55469">
    <property type="entry name" value="FMN-dependent nitroreductase-like"/>
    <property type="match status" value="1"/>
</dbReference>
<keyword evidence="5 7" id="KW-0560">Oxidoreductase</keyword>
<evidence type="ECO:0000259" key="9">
    <source>
        <dbReference type="Pfam" id="PF00881"/>
    </source>
</evidence>
<keyword evidence="6 7" id="KW-0520">NAD</keyword>
<dbReference type="Gene3D" id="3.40.109.10">
    <property type="entry name" value="NADH Oxidase"/>
    <property type="match status" value="1"/>
</dbReference>
<evidence type="ECO:0000256" key="2">
    <source>
        <dbReference type="ARBA" id="ARBA00022630"/>
    </source>
</evidence>
<dbReference type="InterPro" id="IPR000415">
    <property type="entry name" value="Nitroreductase-like"/>
</dbReference>
<evidence type="ECO:0000313" key="10">
    <source>
        <dbReference type="EMBL" id="SDY40463.1"/>
    </source>
</evidence>
<dbReference type="Proteomes" id="UP000198891">
    <property type="component" value="Unassembled WGS sequence"/>
</dbReference>
<dbReference type="PANTHER" id="PTHR43821:SF1">
    <property type="entry name" value="NAD(P)H NITROREDUCTASE YDJA-RELATED"/>
    <property type="match status" value="1"/>
</dbReference>
<evidence type="ECO:0000256" key="1">
    <source>
        <dbReference type="ARBA" id="ARBA00007118"/>
    </source>
</evidence>
<keyword evidence="2 7" id="KW-0285">Flavoprotein</keyword>
<feature type="domain" description="Nitroreductase" evidence="9">
    <location>
        <begin position="10"/>
        <end position="159"/>
    </location>
</feature>
<dbReference type="AlphaFoldDB" id="A0A1H3JKH0"/>
<evidence type="ECO:0000313" key="11">
    <source>
        <dbReference type="Proteomes" id="UP000198891"/>
    </source>
</evidence>
<dbReference type="InterPro" id="IPR026021">
    <property type="entry name" value="YdjA-like"/>
</dbReference>
<dbReference type="InterPro" id="IPR052530">
    <property type="entry name" value="NAD(P)H_nitroreductase"/>
</dbReference>
<feature type="binding site" description="in other chain" evidence="8">
    <location>
        <begin position="11"/>
        <end position="13"/>
    </location>
    <ligand>
        <name>FMN</name>
        <dbReference type="ChEBI" id="CHEBI:58210"/>
        <note>ligand shared between dimeric partners</note>
    </ligand>
</feature>
<gene>
    <name evidence="10" type="ORF">SAMN05216554_0218</name>
</gene>
<name>A0A1H3JKH0_9MICO</name>
<keyword evidence="4 7" id="KW-0521">NADP</keyword>
<keyword evidence="11" id="KW-1185">Reference proteome</keyword>
<protein>
    <recommendedName>
        <fullName evidence="7">Putative NAD(P)H nitroreductase</fullName>
        <ecNumber evidence="7">1.-.-.-</ecNumber>
    </recommendedName>
</protein>
<evidence type="ECO:0000256" key="8">
    <source>
        <dbReference type="PIRSR" id="PIRSR000232-1"/>
    </source>
</evidence>
<evidence type="ECO:0000256" key="7">
    <source>
        <dbReference type="PIRNR" id="PIRNR000232"/>
    </source>
</evidence>
<comment type="cofactor">
    <cofactor evidence="8">
        <name>FMN</name>
        <dbReference type="ChEBI" id="CHEBI:58210"/>
    </cofactor>
    <text evidence="8">Binds 1 FMN per subunit.</text>
</comment>
<feature type="binding site" evidence="8">
    <location>
        <position position="40"/>
    </location>
    <ligand>
        <name>FMN</name>
        <dbReference type="ChEBI" id="CHEBI:58210"/>
        <note>ligand shared between dimeric partners</note>
    </ligand>
</feature>
<dbReference type="Pfam" id="PF00881">
    <property type="entry name" value="Nitroreductase"/>
    <property type="match status" value="1"/>
</dbReference>
<reference evidence="10 11" key="1">
    <citation type="submission" date="2016-10" db="EMBL/GenBank/DDBJ databases">
        <authorList>
            <person name="de Groot N.N."/>
        </authorList>
    </citation>
    <scope>NUCLEOTIDE SEQUENCE [LARGE SCALE GENOMIC DNA]</scope>
    <source>
        <strain evidence="10 11">CGMCC 4.3491</strain>
    </source>
</reference>
<sequence length="183" mass="19855">MPGVKEAMLARRSSSKVTDVAPSHAEIASFVDAAGQLADHSGLRPWRIIEIRGDARDVLGGALAKADGAKGKDAEKFRGKAHRAPLVLAVVASFKPSHKVPRWEQEAVASGVAHGLSLLLDDEGWGVFWRTGELTRTEPVRAAHRLGKHEELLGWLYVGGLPDRGKKERPKGRIRLAEHLSSL</sequence>
<accession>A0A1H3JKH0</accession>
<comment type="similarity">
    <text evidence="1 7">Belongs to the nitroreductase family.</text>
</comment>
<evidence type="ECO:0000256" key="6">
    <source>
        <dbReference type="ARBA" id="ARBA00023027"/>
    </source>
</evidence>
<dbReference type="EMBL" id="FNPZ01000001">
    <property type="protein sequence ID" value="SDY40463.1"/>
    <property type="molecule type" value="Genomic_DNA"/>
</dbReference>
<dbReference type="PANTHER" id="PTHR43821">
    <property type="entry name" value="NAD(P)H NITROREDUCTASE YDJA-RELATED"/>
    <property type="match status" value="1"/>
</dbReference>
<dbReference type="GO" id="GO:0016491">
    <property type="term" value="F:oxidoreductase activity"/>
    <property type="evidence" value="ECO:0007669"/>
    <property type="project" value="UniProtKB-UniRule"/>
</dbReference>
<feature type="binding site" description="in other chain" evidence="8">
    <location>
        <begin position="129"/>
        <end position="131"/>
    </location>
    <ligand>
        <name>FMN</name>
        <dbReference type="ChEBI" id="CHEBI:58210"/>
        <note>ligand shared between dimeric partners</note>
    </ligand>
</feature>
<organism evidence="10 11">
    <name type="scientific">Herbiconiux ginsengi</name>
    <dbReference type="NCBI Taxonomy" id="381665"/>
    <lineage>
        <taxon>Bacteria</taxon>
        <taxon>Bacillati</taxon>
        <taxon>Actinomycetota</taxon>
        <taxon>Actinomycetes</taxon>
        <taxon>Micrococcales</taxon>
        <taxon>Microbacteriaceae</taxon>
        <taxon>Herbiconiux</taxon>
    </lineage>
</organism>
<proteinExistence type="inferred from homology"/>
<dbReference type="InterPro" id="IPR029479">
    <property type="entry name" value="Nitroreductase"/>
</dbReference>
<dbReference type="STRING" id="381665.SAMN05216554_0218"/>
<evidence type="ECO:0000256" key="3">
    <source>
        <dbReference type="ARBA" id="ARBA00022643"/>
    </source>
</evidence>
<dbReference type="EC" id="1.-.-.-" evidence="7"/>